<reference evidence="2 3" key="1">
    <citation type="journal article" date="2010" name="Stand. Genomic Sci.">
        <title>Complete genome sequence of Planctomyces limnophilus type strain (Mu 290).</title>
        <authorList>
            <person name="Labutti K."/>
            <person name="Sikorski J."/>
            <person name="Schneider S."/>
            <person name="Nolan M."/>
            <person name="Lucas S."/>
            <person name="Glavina Del Rio T."/>
            <person name="Tice H."/>
            <person name="Cheng J.F."/>
            <person name="Goodwin L."/>
            <person name="Pitluck S."/>
            <person name="Liolios K."/>
            <person name="Ivanova N."/>
            <person name="Mavromatis K."/>
            <person name="Mikhailova N."/>
            <person name="Pati A."/>
            <person name="Chen A."/>
            <person name="Palaniappan K."/>
            <person name="Land M."/>
            <person name="Hauser L."/>
            <person name="Chang Y.J."/>
            <person name="Jeffries C.D."/>
            <person name="Tindall B.J."/>
            <person name="Rohde M."/>
            <person name="Goker M."/>
            <person name="Woyke T."/>
            <person name="Bristow J."/>
            <person name="Eisen J.A."/>
            <person name="Markowitz V."/>
            <person name="Hugenholtz P."/>
            <person name="Kyrpides N.C."/>
            <person name="Klenk H.P."/>
            <person name="Lapidus A."/>
        </authorList>
    </citation>
    <scope>NUCLEOTIDE SEQUENCE [LARGE SCALE GENOMIC DNA]</scope>
    <source>
        <strain evidence="3">ATCC 43296 / DSM 3776 / IFAM 1008 / 290</strain>
    </source>
</reference>
<dbReference type="RefSeq" id="WP_013112203.1">
    <property type="nucleotide sequence ID" value="NC_014148.1"/>
</dbReference>
<organism evidence="2 3">
    <name type="scientific">Planctopirus limnophila (strain ATCC 43296 / DSM 3776 / IFAM 1008 / Mu 290)</name>
    <name type="common">Planctomyces limnophilus</name>
    <dbReference type="NCBI Taxonomy" id="521674"/>
    <lineage>
        <taxon>Bacteria</taxon>
        <taxon>Pseudomonadati</taxon>
        <taxon>Planctomycetota</taxon>
        <taxon>Planctomycetia</taxon>
        <taxon>Planctomycetales</taxon>
        <taxon>Planctomycetaceae</taxon>
        <taxon>Planctopirus</taxon>
    </lineage>
</organism>
<protein>
    <submittedName>
        <fullName evidence="2">Uncharacterized protein</fullName>
    </submittedName>
</protein>
<feature type="transmembrane region" description="Helical" evidence="1">
    <location>
        <begin position="221"/>
        <end position="243"/>
    </location>
</feature>
<dbReference type="KEGG" id="plm:Plim_3961"/>
<dbReference type="HOGENOM" id="CLU_1137231_0_0_0"/>
<evidence type="ECO:0000313" key="2">
    <source>
        <dbReference type="EMBL" id="ADG69772.1"/>
    </source>
</evidence>
<evidence type="ECO:0000313" key="3">
    <source>
        <dbReference type="Proteomes" id="UP000002220"/>
    </source>
</evidence>
<feature type="transmembrane region" description="Helical" evidence="1">
    <location>
        <begin position="171"/>
        <end position="191"/>
    </location>
</feature>
<dbReference type="EMBL" id="CP001744">
    <property type="protein sequence ID" value="ADG69772.1"/>
    <property type="molecule type" value="Genomic_DNA"/>
</dbReference>
<keyword evidence="1" id="KW-1133">Transmembrane helix</keyword>
<dbReference type="OrthoDB" id="7067963at2"/>
<feature type="transmembrane region" description="Helical" evidence="1">
    <location>
        <begin position="136"/>
        <end position="159"/>
    </location>
</feature>
<dbReference type="Proteomes" id="UP000002220">
    <property type="component" value="Chromosome"/>
</dbReference>
<dbReference type="AlphaFoldDB" id="D5SXX9"/>
<keyword evidence="1" id="KW-0472">Membrane</keyword>
<keyword evidence="3" id="KW-1185">Reference proteome</keyword>
<keyword evidence="1" id="KW-0812">Transmembrane</keyword>
<gene>
    <name evidence="2" type="ordered locus">Plim_3961</name>
</gene>
<name>D5SXX9_PLAL2</name>
<evidence type="ECO:0000256" key="1">
    <source>
        <dbReference type="SAM" id="Phobius"/>
    </source>
</evidence>
<sequence length="244" mass="27859">MSRAPASYTNGINRSFVLTEKDIKAFCEIIKSYSEDVEVLIECEDGVDREPTVKQLLEYQNSASKQINLLRLSSKGDQEKHVSLSFRRKTWMGLMSPISIQIRGSDEVLTRYRERIEESLDGLRPWYDRLTRIDAVSILCATFVLFILTCFVLVAGFMPDRKPVESTKMQAFANLLAIALIVTPFLAGFLLNHLRDLWFPPGVFAINDGLKRHQTADNWRWILISSVVIPIVFGIVSLIWSVFL</sequence>
<accession>D5SXX9</accession>
<proteinExistence type="predicted"/>